<dbReference type="AlphaFoldDB" id="A0A2H3HB68"/>
<organism evidence="2 3">
    <name type="scientific">Fusarium oxysporum f. sp. radicis-cucumerinum</name>
    <dbReference type="NCBI Taxonomy" id="327505"/>
    <lineage>
        <taxon>Eukaryota</taxon>
        <taxon>Fungi</taxon>
        <taxon>Dikarya</taxon>
        <taxon>Ascomycota</taxon>
        <taxon>Pezizomycotina</taxon>
        <taxon>Sordariomycetes</taxon>
        <taxon>Hypocreomycetidae</taxon>
        <taxon>Hypocreales</taxon>
        <taxon>Nectriaceae</taxon>
        <taxon>Fusarium</taxon>
        <taxon>Fusarium oxysporum species complex</taxon>
    </lineage>
</organism>
<dbReference type="Proteomes" id="UP000219602">
    <property type="component" value="Chromosome 7"/>
</dbReference>
<sequence length="584" mass="66022">MAFHQPTRQSVQRVVRAPVDEQEIPRREVPITQEREPEQSQTWVLFAPTDVTTTSYLTETDHSLKTPGRSRVGDLGSLNSAAKSEAESRQSASAFGLDEEDDAELDSLDGHLPGFRSIPAVQYQLQDEQQGSGPVFPGHDGLGSFHLDQPTLGAEAQDHIYQFERFNPRRQYQRRESFDLRQLDVEHDQVHEAEKRQRIEAWRLEHSRVLLGEIQRETRRRRFSQASIQKRPSSNVPSVPSALAYDGESDNMTWHDEDAIGTSSDSEGFFSKVTRRFLRDVVGMDERSISVFLGETVPEDDEDLSSTPRASQTLAWESRQFASREEWQLDMLERMSRELGSLVSHISHHPGAFSTYTRVQQMPLPYAGLPIIPESNSSHSATDNIRPTEHEHASFPQFKPTIQTSPQPINIHGRSEPSAEATHASRQDTPMSNTFTQEEWEKDLDMKLVFRYLRSRFMPRSSNPAPSTPAHLATSNSQDTAAKLARVRQHHPLVSRMRPPAERRTFKAITPGSPVAIRHPSSCASQSTRRSARRSSTNGEKREAPFAPVARRDSSSAEAPYWLENPYLEALPCAFVPFSERALA</sequence>
<dbReference type="EMBL" id="MABQ02000005">
    <property type="protein sequence ID" value="PCD35103.1"/>
    <property type="molecule type" value="Genomic_DNA"/>
</dbReference>
<protein>
    <submittedName>
        <fullName evidence="2">Uncharacterized protein</fullName>
    </submittedName>
</protein>
<feature type="compositionally biased region" description="Polar residues" evidence="1">
    <location>
        <begin position="1"/>
        <end position="12"/>
    </location>
</feature>
<feature type="region of interest" description="Disordered" evidence="1">
    <location>
        <begin position="459"/>
        <end position="555"/>
    </location>
</feature>
<reference evidence="2 3" key="2">
    <citation type="journal article" date="2017" name="Sci. Rep.">
        <title>A mobile pathogenicity chromosome in Fusarium oxysporum for infection of multiple cucurbit species.</title>
        <authorList>
            <person name="van Dam P."/>
            <person name="Fokkens L."/>
            <person name="Ayukawa Y."/>
            <person name="van der Gragt M."/>
            <person name="Ter Horst A."/>
            <person name="Brankovics B."/>
            <person name="Houterman P.M."/>
            <person name="Arie T."/>
            <person name="Rep M."/>
        </authorList>
    </citation>
    <scope>NUCLEOTIDE SEQUENCE [LARGE SCALE GENOMIC DNA]</scope>
    <source>
        <strain evidence="2 3">Forc016</strain>
    </source>
</reference>
<proteinExistence type="predicted"/>
<feature type="compositionally biased region" description="Basic and acidic residues" evidence="1">
    <location>
        <begin position="539"/>
        <end position="555"/>
    </location>
</feature>
<feature type="region of interest" description="Disordered" evidence="1">
    <location>
        <begin position="58"/>
        <end position="97"/>
    </location>
</feature>
<feature type="compositionally biased region" description="Low complexity" evidence="1">
    <location>
        <begin position="521"/>
        <end position="537"/>
    </location>
</feature>
<gene>
    <name evidence="2" type="ORF">AU210_007690</name>
</gene>
<evidence type="ECO:0000313" key="3">
    <source>
        <dbReference type="Proteomes" id="UP000219602"/>
    </source>
</evidence>
<reference evidence="2 3" key="1">
    <citation type="journal article" date="2016" name="Environ. Microbiol.">
        <title>Effector profiles distinguish formae speciales of Fusarium oxysporum.</title>
        <authorList>
            <person name="van Dam P."/>
            <person name="Fokkens L."/>
            <person name="Schmidt S.M."/>
            <person name="Linmans J.H."/>
            <person name="Kistler H.C."/>
            <person name="Ma L.J."/>
            <person name="Rep M."/>
        </authorList>
    </citation>
    <scope>NUCLEOTIDE SEQUENCE [LARGE SCALE GENOMIC DNA]</scope>
    <source>
        <strain evidence="2 3">Forc016</strain>
    </source>
</reference>
<feature type="region of interest" description="Disordered" evidence="1">
    <location>
        <begin position="411"/>
        <end position="439"/>
    </location>
</feature>
<evidence type="ECO:0000313" key="2">
    <source>
        <dbReference type="EMBL" id="PCD35103.1"/>
    </source>
</evidence>
<feature type="region of interest" description="Disordered" evidence="1">
    <location>
        <begin position="1"/>
        <end position="41"/>
    </location>
</feature>
<feature type="region of interest" description="Disordered" evidence="1">
    <location>
        <begin position="221"/>
        <end position="240"/>
    </location>
</feature>
<feature type="compositionally biased region" description="Basic and acidic residues" evidence="1">
    <location>
        <begin position="23"/>
        <end position="38"/>
    </location>
</feature>
<feature type="compositionally biased region" description="Polar residues" evidence="1">
    <location>
        <begin position="427"/>
        <end position="437"/>
    </location>
</feature>
<name>A0A2H3HB68_FUSOX</name>
<comment type="caution">
    <text evidence="2">The sequence shown here is derived from an EMBL/GenBank/DDBJ whole genome shotgun (WGS) entry which is preliminary data.</text>
</comment>
<feature type="compositionally biased region" description="Polar residues" evidence="1">
    <location>
        <begin position="224"/>
        <end position="238"/>
    </location>
</feature>
<evidence type="ECO:0000256" key="1">
    <source>
        <dbReference type="SAM" id="MobiDB-lite"/>
    </source>
</evidence>
<accession>A0A2H3HB68</accession>